<comment type="similarity">
    <text evidence="3">Belongs to the nectin family.</text>
</comment>
<protein>
    <recommendedName>
        <fullName evidence="18">Ig-like domain-containing protein</fullName>
    </recommendedName>
</protein>
<keyword evidence="8" id="KW-0130">Cell adhesion</keyword>
<evidence type="ECO:0000256" key="8">
    <source>
        <dbReference type="ARBA" id="ARBA00022889"/>
    </source>
</evidence>
<dbReference type="GO" id="GO:0007155">
    <property type="term" value="P:cell adhesion"/>
    <property type="evidence" value="ECO:0007669"/>
    <property type="project" value="UniProtKB-KW"/>
</dbReference>
<comment type="caution">
    <text evidence="19">The sequence shown here is derived from an EMBL/GenBank/DDBJ whole genome shotgun (WGS) entry which is preliminary data.</text>
</comment>
<evidence type="ECO:0000256" key="12">
    <source>
        <dbReference type="ARBA" id="ARBA00023157"/>
    </source>
</evidence>
<evidence type="ECO:0000256" key="2">
    <source>
        <dbReference type="ARBA" id="ARBA00004536"/>
    </source>
</evidence>
<dbReference type="EMBL" id="JAHKSW010000001">
    <property type="protein sequence ID" value="KAG7335788.1"/>
    <property type="molecule type" value="Genomic_DNA"/>
</dbReference>
<dbReference type="InterPro" id="IPR013106">
    <property type="entry name" value="Ig_V-set"/>
</dbReference>
<evidence type="ECO:0000256" key="9">
    <source>
        <dbReference type="ARBA" id="ARBA00022949"/>
    </source>
</evidence>
<evidence type="ECO:0000256" key="10">
    <source>
        <dbReference type="ARBA" id="ARBA00022989"/>
    </source>
</evidence>
<dbReference type="InterPro" id="IPR007110">
    <property type="entry name" value="Ig-like_dom"/>
</dbReference>
<evidence type="ECO:0000256" key="13">
    <source>
        <dbReference type="ARBA" id="ARBA00023180"/>
    </source>
</evidence>
<feature type="transmembrane region" description="Helical" evidence="17">
    <location>
        <begin position="43"/>
        <end position="64"/>
    </location>
</feature>
<dbReference type="Pfam" id="PF08205">
    <property type="entry name" value="C2-set_2"/>
    <property type="match status" value="1"/>
</dbReference>
<name>A0A9D3PAE5_9TELE</name>
<keyword evidence="20" id="KW-1185">Reference proteome</keyword>
<feature type="domain" description="Ig-like" evidence="18">
    <location>
        <begin position="283"/>
        <end position="367"/>
    </location>
</feature>
<evidence type="ECO:0000256" key="7">
    <source>
        <dbReference type="ARBA" id="ARBA00022737"/>
    </source>
</evidence>
<keyword evidence="13" id="KW-0325">Glycoprotein</keyword>
<organism evidence="19 20">
    <name type="scientific">Hemibagrus wyckioides</name>
    <dbReference type="NCBI Taxonomy" id="337641"/>
    <lineage>
        <taxon>Eukaryota</taxon>
        <taxon>Metazoa</taxon>
        <taxon>Chordata</taxon>
        <taxon>Craniata</taxon>
        <taxon>Vertebrata</taxon>
        <taxon>Euteleostomi</taxon>
        <taxon>Actinopterygii</taxon>
        <taxon>Neopterygii</taxon>
        <taxon>Teleostei</taxon>
        <taxon>Ostariophysi</taxon>
        <taxon>Siluriformes</taxon>
        <taxon>Bagridae</taxon>
        <taxon>Hemibagrus</taxon>
    </lineage>
</organism>
<dbReference type="InterPro" id="IPR003599">
    <property type="entry name" value="Ig_sub"/>
</dbReference>
<reference evidence="19 20" key="1">
    <citation type="submission" date="2021-06" db="EMBL/GenBank/DDBJ databases">
        <title>Chromosome-level genome assembly of the red-tail catfish (Hemibagrus wyckioides).</title>
        <authorList>
            <person name="Shao F."/>
        </authorList>
    </citation>
    <scope>NUCLEOTIDE SEQUENCE [LARGE SCALE GENOMIC DNA]</scope>
    <source>
        <strain evidence="19">EC202008001</strain>
        <tissue evidence="19">Blood</tissue>
    </source>
</reference>
<dbReference type="Proteomes" id="UP000824219">
    <property type="component" value="Linkage Group LG01"/>
</dbReference>
<dbReference type="PANTHER" id="PTHR47387:SF1">
    <property type="entry name" value="NECTIN-2"/>
    <property type="match status" value="1"/>
</dbReference>
<keyword evidence="6" id="KW-0732">Signal</keyword>
<keyword evidence="9" id="KW-0965">Cell junction</keyword>
<feature type="transmembrane region" description="Helical" evidence="17">
    <location>
        <begin position="379"/>
        <end position="401"/>
    </location>
</feature>
<evidence type="ECO:0000256" key="4">
    <source>
        <dbReference type="ARBA" id="ARBA00022475"/>
    </source>
</evidence>
<comment type="function">
    <text evidence="15">Cell adhesion molecule that promotes cell-cell contacts and plays important roles in the development of the nervous system. Acts by forming homophilic or heterophilic trans-dimers.</text>
</comment>
<keyword evidence="12" id="KW-1015">Disulfide bond</keyword>
<dbReference type="GO" id="GO:0005886">
    <property type="term" value="C:plasma membrane"/>
    <property type="evidence" value="ECO:0007669"/>
    <property type="project" value="UniProtKB-SubCell"/>
</dbReference>
<dbReference type="InterPro" id="IPR013783">
    <property type="entry name" value="Ig-like_fold"/>
</dbReference>
<evidence type="ECO:0000256" key="15">
    <source>
        <dbReference type="ARBA" id="ARBA00058274"/>
    </source>
</evidence>
<dbReference type="SMART" id="SM00409">
    <property type="entry name" value="IG"/>
    <property type="match status" value="3"/>
</dbReference>
<dbReference type="InterPro" id="IPR052659">
    <property type="entry name" value="Nectin/PVR"/>
</dbReference>
<evidence type="ECO:0000256" key="6">
    <source>
        <dbReference type="ARBA" id="ARBA00022729"/>
    </source>
</evidence>
<feature type="domain" description="Ig-like" evidence="18">
    <location>
        <begin position="184"/>
        <end position="274"/>
    </location>
</feature>
<keyword evidence="11 17" id="KW-0472">Membrane</keyword>
<dbReference type="Gene3D" id="2.60.40.10">
    <property type="entry name" value="Immunoglobulins"/>
    <property type="match status" value="3"/>
</dbReference>
<dbReference type="AlphaFoldDB" id="A0A9D3PAE5"/>
<evidence type="ECO:0000259" key="18">
    <source>
        <dbReference type="PROSITE" id="PS50835"/>
    </source>
</evidence>
<evidence type="ECO:0000256" key="17">
    <source>
        <dbReference type="SAM" id="Phobius"/>
    </source>
</evidence>
<dbReference type="PANTHER" id="PTHR47387">
    <property type="entry name" value="NECTIN-2"/>
    <property type="match status" value="1"/>
</dbReference>
<evidence type="ECO:0000256" key="5">
    <source>
        <dbReference type="ARBA" id="ARBA00022692"/>
    </source>
</evidence>
<keyword evidence="10 17" id="KW-1133">Transmembrane helix</keyword>
<gene>
    <name evidence="19" type="ORF">KOW79_000481</name>
</gene>
<evidence type="ECO:0000256" key="11">
    <source>
        <dbReference type="ARBA" id="ARBA00023136"/>
    </source>
</evidence>
<comment type="subcellular location">
    <subcellularLocation>
        <location evidence="2">Cell junction</location>
        <location evidence="2">Adherens junction</location>
    </subcellularLocation>
    <subcellularLocation>
        <location evidence="1">Cell membrane</location>
        <topology evidence="1">Single-pass type I membrane protein</topology>
    </subcellularLocation>
</comment>
<accession>A0A9D3PAE5</accession>
<evidence type="ECO:0000256" key="1">
    <source>
        <dbReference type="ARBA" id="ARBA00004251"/>
    </source>
</evidence>
<dbReference type="Pfam" id="PF07686">
    <property type="entry name" value="V-set"/>
    <property type="match status" value="1"/>
</dbReference>
<evidence type="ECO:0000313" key="20">
    <source>
        <dbReference type="Proteomes" id="UP000824219"/>
    </source>
</evidence>
<dbReference type="Pfam" id="PF00047">
    <property type="entry name" value="ig"/>
    <property type="match status" value="1"/>
</dbReference>
<proteinExistence type="inferred from homology"/>
<dbReference type="GO" id="GO:0005912">
    <property type="term" value="C:adherens junction"/>
    <property type="evidence" value="ECO:0007669"/>
    <property type="project" value="UniProtKB-SubCell"/>
</dbReference>
<comment type="subunit">
    <text evidence="16">Cis- and trans-homodimer. Can form trans-heterodimers.</text>
</comment>
<dbReference type="FunFam" id="2.60.40.10:FF:000304">
    <property type="entry name" value="Nectin cell adhesion molecule 1"/>
    <property type="match status" value="1"/>
</dbReference>
<dbReference type="PROSITE" id="PS50835">
    <property type="entry name" value="IG_LIKE"/>
    <property type="match status" value="3"/>
</dbReference>
<dbReference type="SUPFAM" id="SSF48726">
    <property type="entry name" value="Immunoglobulin"/>
    <property type="match status" value="3"/>
</dbReference>
<keyword evidence="4" id="KW-1003">Cell membrane</keyword>
<keyword evidence="5 17" id="KW-0812">Transmembrane</keyword>
<sequence length="519" mass="56912">MCCLAERVDAFTTPFNNKQERKVAAEEQNRKDSRENMVRDSGFCSATGLLGAIILILLNVRGLLAQKVKVEPEVVSYPGQTVILRCQFPDPGQTQLTQVSWILEKSDGSRTNIAVFHPKYGANYPSSPVEGRVSFMIDPTTLENPTIQITEIALTDEGKYICEYAAYPTGNEKGVTSLIILAKPTNSATTITVPVGDTAVAVARCESANGRPPATITWLTSVNGNSSAPVTTDNSDNTVTVRSEYFLNPTPADNGKEITCKVTHRTMPNSETYAMKLVVQYPPQVQITGYDNNWYIGRSNVVLTCQYQGNPDPPTVNWKVSSGFMPDTVEVSKNRLTILKVDDAVNTTFICEVTNSLGTGKDQVAVFVRATSKGHATGIIIGAIIGVILFIALIVTIVLLVRKQRMNRDGPPTHKPPPPQKHTKISYSAVSNTQNNVPLEYYETQRVEPVTDLDSYHGDDENQPKTFGPNTGYDFEGSEILPPYCEFREMDTGMVANEQHLGPSSLTREDSFMSAPMIV</sequence>
<feature type="domain" description="Ig-like" evidence="18">
    <location>
        <begin position="66"/>
        <end position="176"/>
    </location>
</feature>
<dbReference type="InterPro" id="IPR013151">
    <property type="entry name" value="Immunoglobulin_dom"/>
</dbReference>
<evidence type="ECO:0000313" key="19">
    <source>
        <dbReference type="EMBL" id="KAG7335788.1"/>
    </source>
</evidence>
<keyword evidence="14" id="KW-0393">Immunoglobulin domain</keyword>
<evidence type="ECO:0000256" key="16">
    <source>
        <dbReference type="ARBA" id="ARBA00062858"/>
    </source>
</evidence>
<evidence type="ECO:0000256" key="14">
    <source>
        <dbReference type="ARBA" id="ARBA00023319"/>
    </source>
</evidence>
<dbReference type="InterPro" id="IPR013162">
    <property type="entry name" value="CD80_C2-set"/>
</dbReference>
<dbReference type="OrthoDB" id="6413693at2759"/>
<keyword evidence="7" id="KW-0677">Repeat</keyword>
<dbReference type="InterPro" id="IPR036179">
    <property type="entry name" value="Ig-like_dom_sf"/>
</dbReference>
<evidence type="ECO:0000256" key="3">
    <source>
        <dbReference type="ARBA" id="ARBA00007810"/>
    </source>
</evidence>